<dbReference type="GO" id="GO:0000981">
    <property type="term" value="F:DNA-binding transcription factor activity, RNA polymerase II-specific"/>
    <property type="evidence" value="ECO:0007669"/>
    <property type="project" value="TreeGrafter"/>
</dbReference>
<sequence length="247" mass="26676">MQSSPAGRSGSTGGGELSRGALARFRSAPATWLEALLEEEVEDPLKPNQSLTQLLAASNSCTPTPTSRVGSATFASSSADPGLFDSDSSAGLFRQNSSPAEFLGNSSSGSEGYFPNFGLPANYAYVPQNIDSPAGSKRTREVDAQHLTAAEFPSQLKGEQTGQVPGGVASLIDMEMEKLLEDSVPCRVRAKRGCATHPRSIAERVRRTRISDRIRKLQELVPNMDKNQSVCKQTMSDINFDTRYWEL</sequence>
<organism evidence="8 9">
    <name type="scientific">Morella rubra</name>
    <name type="common">Chinese bayberry</name>
    <dbReference type="NCBI Taxonomy" id="262757"/>
    <lineage>
        <taxon>Eukaryota</taxon>
        <taxon>Viridiplantae</taxon>
        <taxon>Streptophyta</taxon>
        <taxon>Embryophyta</taxon>
        <taxon>Tracheophyta</taxon>
        <taxon>Spermatophyta</taxon>
        <taxon>Magnoliopsida</taxon>
        <taxon>eudicotyledons</taxon>
        <taxon>Gunneridae</taxon>
        <taxon>Pentapetalae</taxon>
        <taxon>rosids</taxon>
        <taxon>fabids</taxon>
        <taxon>Fagales</taxon>
        <taxon>Myricaceae</taxon>
        <taxon>Morella</taxon>
    </lineage>
</organism>
<dbReference type="Proteomes" id="UP000516437">
    <property type="component" value="Chromosome 8"/>
</dbReference>
<dbReference type="SUPFAM" id="SSF47459">
    <property type="entry name" value="HLH, helix-loop-helix DNA-binding domain"/>
    <property type="match status" value="1"/>
</dbReference>
<dbReference type="PANTHER" id="PTHR16223:SF51">
    <property type="entry name" value="TRANSCRIPTION FACTOR BHLH117-RELATED"/>
    <property type="match status" value="1"/>
</dbReference>
<dbReference type="PROSITE" id="PS50888">
    <property type="entry name" value="BHLH"/>
    <property type="match status" value="1"/>
</dbReference>
<dbReference type="EMBL" id="RXIC02000026">
    <property type="protein sequence ID" value="KAB1204742.1"/>
    <property type="molecule type" value="Genomic_DNA"/>
</dbReference>
<keyword evidence="3" id="KW-0238">DNA-binding</keyword>
<dbReference type="GO" id="GO:0005634">
    <property type="term" value="C:nucleus"/>
    <property type="evidence" value="ECO:0007669"/>
    <property type="project" value="UniProtKB-SubCell"/>
</dbReference>
<evidence type="ECO:0000256" key="2">
    <source>
        <dbReference type="ARBA" id="ARBA00023015"/>
    </source>
</evidence>
<keyword evidence="2" id="KW-0805">Transcription regulation</keyword>
<evidence type="ECO:0000256" key="5">
    <source>
        <dbReference type="ARBA" id="ARBA00023242"/>
    </source>
</evidence>
<evidence type="ECO:0000256" key="1">
    <source>
        <dbReference type="ARBA" id="ARBA00004123"/>
    </source>
</evidence>
<comment type="caution">
    <text evidence="8">The sequence shown here is derived from an EMBL/GenBank/DDBJ whole genome shotgun (WGS) entry which is preliminary data.</text>
</comment>
<evidence type="ECO:0000256" key="3">
    <source>
        <dbReference type="ARBA" id="ARBA00023125"/>
    </source>
</evidence>
<protein>
    <submittedName>
        <fullName evidence="8">Transcription factor bHLH80</fullName>
    </submittedName>
</protein>
<feature type="region of interest" description="Disordered" evidence="6">
    <location>
        <begin position="1"/>
        <end position="20"/>
    </location>
</feature>
<proteinExistence type="predicted"/>
<keyword evidence="9" id="KW-1185">Reference proteome</keyword>
<comment type="subcellular location">
    <subcellularLocation>
        <location evidence="1">Nucleus</location>
    </subcellularLocation>
</comment>
<feature type="domain" description="BHLH" evidence="7">
    <location>
        <begin position="194"/>
        <end position="247"/>
    </location>
</feature>
<gene>
    <name evidence="8" type="ORF">CJ030_MR8G027411</name>
</gene>
<keyword evidence="4" id="KW-0804">Transcription</keyword>
<dbReference type="GO" id="GO:0000978">
    <property type="term" value="F:RNA polymerase II cis-regulatory region sequence-specific DNA binding"/>
    <property type="evidence" value="ECO:0007669"/>
    <property type="project" value="TreeGrafter"/>
</dbReference>
<dbReference type="GO" id="GO:0046983">
    <property type="term" value="F:protein dimerization activity"/>
    <property type="evidence" value="ECO:0007669"/>
    <property type="project" value="InterPro"/>
</dbReference>
<dbReference type="PANTHER" id="PTHR16223">
    <property type="entry name" value="TRANSCRIPTION FACTOR BHLH83-RELATED"/>
    <property type="match status" value="1"/>
</dbReference>
<dbReference type="AlphaFoldDB" id="A0A6A1UWI9"/>
<name>A0A6A1UWI9_9ROSI</name>
<evidence type="ECO:0000259" key="7">
    <source>
        <dbReference type="PROSITE" id="PS50888"/>
    </source>
</evidence>
<evidence type="ECO:0000256" key="4">
    <source>
        <dbReference type="ARBA" id="ARBA00023163"/>
    </source>
</evidence>
<evidence type="ECO:0000313" key="9">
    <source>
        <dbReference type="Proteomes" id="UP000516437"/>
    </source>
</evidence>
<feature type="region of interest" description="Disordered" evidence="6">
    <location>
        <begin position="59"/>
        <end position="81"/>
    </location>
</feature>
<dbReference type="OrthoDB" id="2019494at2759"/>
<evidence type="ECO:0000313" key="8">
    <source>
        <dbReference type="EMBL" id="KAB1204742.1"/>
    </source>
</evidence>
<dbReference type="InterPro" id="IPR011598">
    <property type="entry name" value="bHLH_dom"/>
</dbReference>
<reference evidence="8 9" key="1">
    <citation type="journal article" date="2019" name="Plant Biotechnol. J.">
        <title>The red bayberry genome and genetic basis of sex determination.</title>
        <authorList>
            <person name="Jia H.M."/>
            <person name="Jia H.J."/>
            <person name="Cai Q.L."/>
            <person name="Wang Y."/>
            <person name="Zhao H.B."/>
            <person name="Yang W.F."/>
            <person name="Wang G.Y."/>
            <person name="Li Y.H."/>
            <person name="Zhan D.L."/>
            <person name="Shen Y.T."/>
            <person name="Niu Q.F."/>
            <person name="Chang L."/>
            <person name="Qiu J."/>
            <person name="Zhao L."/>
            <person name="Xie H.B."/>
            <person name="Fu W.Y."/>
            <person name="Jin J."/>
            <person name="Li X.W."/>
            <person name="Jiao Y."/>
            <person name="Zhou C.C."/>
            <person name="Tu T."/>
            <person name="Chai C.Y."/>
            <person name="Gao J.L."/>
            <person name="Fan L.J."/>
            <person name="van de Weg E."/>
            <person name="Wang J.Y."/>
            <person name="Gao Z.S."/>
        </authorList>
    </citation>
    <scope>NUCLEOTIDE SEQUENCE [LARGE SCALE GENOMIC DNA]</scope>
    <source>
        <tissue evidence="8">Leaves</tissue>
    </source>
</reference>
<dbReference type="InterPro" id="IPR045843">
    <property type="entry name" value="IND-like"/>
</dbReference>
<feature type="compositionally biased region" description="Polar residues" evidence="6">
    <location>
        <begin position="59"/>
        <end position="79"/>
    </location>
</feature>
<dbReference type="InterPro" id="IPR036638">
    <property type="entry name" value="HLH_DNA-bd_sf"/>
</dbReference>
<keyword evidence="5" id="KW-0539">Nucleus</keyword>
<accession>A0A6A1UWI9</accession>
<evidence type="ECO:0000256" key="6">
    <source>
        <dbReference type="SAM" id="MobiDB-lite"/>
    </source>
</evidence>
<dbReference type="Gene3D" id="4.10.280.10">
    <property type="entry name" value="Helix-loop-helix DNA-binding domain"/>
    <property type="match status" value="1"/>
</dbReference>